<accession>A0A3R5X8A6</accession>
<dbReference type="Pfam" id="PF03734">
    <property type="entry name" value="YkuD"/>
    <property type="match status" value="1"/>
</dbReference>
<evidence type="ECO:0000256" key="4">
    <source>
        <dbReference type="ARBA" id="ARBA00022984"/>
    </source>
</evidence>
<keyword evidence="2" id="KW-0808">Transferase</keyword>
<comment type="caution">
    <text evidence="8">The sequence shown here is derived from an EMBL/GenBank/DDBJ whole genome shotgun (WGS) entry which is preliminary data.</text>
</comment>
<feature type="active site" description="Nucleophile" evidence="6">
    <location>
        <position position="142"/>
    </location>
</feature>
<dbReference type="PROSITE" id="PS52029">
    <property type="entry name" value="LD_TPASE"/>
    <property type="match status" value="1"/>
</dbReference>
<keyword evidence="5 6" id="KW-0961">Cell wall biogenesis/degradation</keyword>
<dbReference type="SUPFAM" id="SSF141523">
    <property type="entry name" value="L,D-transpeptidase catalytic domain-like"/>
    <property type="match status" value="1"/>
</dbReference>
<evidence type="ECO:0000256" key="6">
    <source>
        <dbReference type="PROSITE-ProRule" id="PRU01373"/>
    </source>
</evidence>
<gene>
    <name evidence="8" type="ORF">DWX03_01325</name>
</gene>
<dbReference type="Proteomes" id="UP000283360">
    <property type="component" value="Unassembled WGS sequence"/>
</dbReference>
<dbReference type="RefSeq" id="WP_117834219.1">
    <property type="nucleotide sequence ID" value="NZ_JADNLX010000001.1"/>
</dbReference>
<name>A0A3R5X8A6_9FIRM</name>
<evidence type="ECO:0000313" key="9">
    <source>
        <dbReference type="Proteomes" id="UP000283360"/>
    </source>
</evidence>
<keyword evidence="9" id="KW-1185">Reference proteome</keyword>
<dbReference type="EMBL" id="QRXJ01000001">
    <property type="protein sequence ID" value="RGT93009.1"/>
    <property type="molecule type" value="Genomic_DNA"/>
</dbReference>
<evidence type="ECO:0000256" key="5">
    <source>
        <dbReference type="ARBA" id="ARBA00023316"/>
    </source>
</evidence>
<dbReference type="CDD" id="cd16913">
    <property type="entry name" value="YkuD_like"/>
    <property type="match status" value="1"/>
</dbReference>
<evidence type="ECO:0000313" key="8">
    <source>
        <dbReference type="EMBL" id="RGT93009.1"/>
    </source>
</evidence>
<feature type="active site" description="Proton donor/acceptor" evidence="6">
    <location>
        <position position="113"/>
    </location>
</feature>
<comment type="pathway">
    <text evidence="1 6">Cell wall biogenesis; peptidoglycan biosynthesis.</text>
</comment>
<keyword evidence="3 6" id="KW-0133">Cell shape</keyword>
<dbReference type="GO" id="GO:0008360">
    <property type="term" value="P:regulation of cell shape"/>
    <property type="evidence" value="ECO:0007669"/>
    <property type="project" value="UniProtKB-UniRule"/>
</dbReference>
<dbReference type="GO" id="GO:0071555">
    <property type="term" value="P:cell wall organization"/>
    <property type="evidence" value="ECO:0007669"/>
    <property type="project" value="UniProtKB-UniRule"/>
</dbReference>
<dbReference type="Gene3D" id="2.40.440.10">
    <property type="entry name" value="L,D-transpeptidase catalytic domain-like"/>
    <property type="match status" value="1"/>
</dbReference>
<evidence type="ECO:0000256" key="2">
    <source>
        <dbReference type="ARBA" id="ARBA00022679"/>
    </source>
</evidence>
<keyword evidence="4 6" id="KW-0573">Peptidoglycan synthesis</keyword>
<organism evidence="8 9">
    <name type="scientific">Coprococcus comes</name>
    <dbReference type="NCBI Taxonomy" id="410072"/>
    <lineage>
        <taxon>Bacteria</taxon>
        <taxon>Bacillati</taxon>
        <taxon>Bacillota</taxon>
        <taxon>Clostridia</taxon>
        <taxon>Lachnospirales</taxon>
        <taxon>Lachnospiraceae</taxon>
        <taxon>Coprococcus</taxon>
    </lineage>
</organism>
<proteinExistence type="predicted"/>
<evidence type="ECO:0000256" key="3">
    <source>
        <dbReference type="ARBA" id="ARBA00022960"/>
    </source>
</evidence>
<feature type="domain" description="L,D-TPase catalytic" evidence="7">
    <location>
        <begin position="15"/>
        <end position="165"/>
    </location>
</feature>
<sequence>MYIVKKEFVNQEKNYLLKLNRTAHKLEIYQKADNSVLNEHYSIRPDFDSSGYMMYEKLKSVDCIFGGEKSPTPMGIFKVEKKSAEEYISGYYPKRGKVKFFGYLVIFEDYFIHSDLYDAEVTRETMQDHDTISKDDTFTSGCIRITQSELKWLVENIEPGTTVIM</sequence>
<dbReference type="GO" id="GO:0016740">
    <property type="term" value="F:transferase activity"/>
    <property type="evidence" value="ECO:0007669"/>
    <property type="project" value="UniProtKB-KW"/>
</dbReference>
<dbReference type="AlphaFoldDB" id="A0A3R5X8A6"/>
<protein>
    <recommendedName>
        <fullName evidence="7">L,D-TPase catalytic domain-containing protein</fullName>
    </recommendedName>
</protein>
<dbReference type="UniPathway" id="UPA00219"/>
<dbReference type="InterPro" id="IPR005490">
    <property type="entry name" value="LD_TPept_cat_dom"/>
</dbReference>
<evidence type="ECO:0000259" key="7">
    <source>
        <dbReference type="PROSITE" id="PS52029"/>
    </source>
</evidence>
<evidence type="ECO:0000256" key="1">
    <source>
        <dbReference type="ARBA" id="ARBA00004752"/>
    </source>
</evidence>
<dbReference type="InterPro" id="IPR038063">
    <property type="entry name" value="Transpep_catalytic_dom"/>
</dbReference>
<reference evidence="8 9" key="1">
    <citation type="submission" date="2018-08" db="EMBL/GenBank/DDBJ databases">
        <title>A genome reference for cultivated species of the human gut microbiota.</title>
        <authorList>
            <person name="Zou Y."/>
            <person name="Xue W."/>
            <person name="Luo G."/>
        </authorList>
    </citation>
    <scope>NUCLEOTIDE SEQUENCE [LARGE SCALE GENOMIC DNA]</scope>
    <source>
        <strain evidence="8 9">AF18-12LB</strain>
    </source>
</reference>
<dbReference type="GO" id="GO:0009252">
    <property type="term" value="P:peptidoglycan biosynthetic process"/>
    <property type="evidence" value="ECO:0007669"/>
    <property type="project" value="UniProtKB-UniPathway"/>
</dbReference>